<keyword evidence="3" id="KW-0813">Transport</keyword>
<evidence type="ECO:0000313" key="11">
    <source>
        <dbReference type="Proteomes" id="UP000075883"/>
    </source>
</evidence>
<dbReference type="GO" id="GO:0089718">
    <property type="term" value="P:amino acid import across plasma membrane"/>
    <property type="evidence" value="ECO:0007669"/>
    <property type="project" value="TreeGrafter"/>
</dbReference>
<dbReference type="PROSITE" id="PS50267">
    <property type="entry name" value="NA_NEUROTRAN_SYMP_3"/>
    <property type="match status" value="1"/>
</dbReference>
<protein>
    <submittedName>
        <fullName evidence="10">Uncharacterized protein</fullName>
    </submittedName>
</protein>
<dbReference type="STRING" id="139723.A0A182LXK6"/>
<evidence type="ECO:0000256" key="6">
    <source>
        <dbReference type="ARBA" id="ARBA00022989"/>
    </source>
</evidence>
<keyword evidence="6 9" id="KW-1133">Transmembrane helix</keyword>
<evidence type="ECO:0000256" key="1">
    <source>
        <dbReference type="ARBA" id="ARBA00004141"/>
    </source>
</evidence>
<keyword evidence="5" id="KW-0769">Symport</keyword>
<dbReference type="Pfam" id="PF00209">
    <property type="entry name" value="SNF"/>
    <property type="match status" value="1"/>
</dbReference>
<dbReference type="GO" id="GO:0005283">
    <property type="term" value="F:amino acid:sodium symporter activity"/>
    <property type="evidence" value="ECO:0007669"/>
    <property type="project" value="TreeGrafter"/>
</dbReference>
<feature type="transmembrane region" description="Helical" evidence="9">
    <location>
        <begin position="180"/>
        <end position="204"/>
    </location>
</feature>
<dbReference type="GO" id="GO:0005886">
    <property type="term" value="C:plasma membrane"/>
    <property type="evidence" value="ECO:0007669"/>
    <property type="project" value="TreeGrafter"/>
</dbReference>
<keyword evidence="4 9" id="KW-0812">Transmembrane</keyword>
<name>A0A182LXK6_9DIPT</name>
<feature type="transmembrane region" description="Helical" evidence="9">
    <location>
        <begin position="75"/>
        <end position="96"/>
    </location>
</feature>
<keyword evidence="7 9" id="KW-0472">Membrane</keyword>
<feature type="transmembrane region" description="Helical" evidence="9">
    <location>
        <begin position="108"/>
        <end position="126"/>
    </location>
</feature>
<dbReference type="AlphaFoldDB" id="A0A182LXK6"/>
<feature type="transmembrane region" description="Helical" evidence="9">
    <location>
        <begin position="240"/>
        <end position="262"/>
    </location>
</feature>
<evidence type="ECO:0000256" key="5">
    <source>
        <dbReference type="ARBA" id="ARBA00022847"/>
    </source>
</evidence>
<comment type="subcellular location">
    <subcellularLocation>
        <location evidence="1">Membrane</location>
        <topology evidence="1">Multi-pass membrane protein</topology>
    </subcellularLocation>
</comment>
<evidence type="ECO:0000256" key="7">
    <source>
        <dbReference type="ARBA" id="ARBA00023136"/>
    </source>
</evidence>
<evidence type="ECO:0000313" key="10">
    <source>
        <dbReference type="EnsemblMetazoa" id="ACUA004380-PA"/>
    </source>
</evidence>
<dbReference type="EMBL" id="AXCM01005461">
    <property type="status" value="NOT_ANNOTATED_CDS"/>
    <property type="molecule type" value="Genomic_DNA"/>
</dbReference>
<feature type="region of interest" description="Disordered" evidence="8">
    <location>
        <begin position="530"/>
        <end position="560"/>
    </location>
</feature>
<dbReference type="VEuPathDB" id="VectorBase:ACUA004380"/>
<evidence type="ECO:0000256" key="2">
    <source>
        <dbReference type="ARBA" id="ARBA00006459"/>
    </source>
</evidence>
<dbReference type="PANTHER" id="PTHR11616:SF323">
    <property type="entry name" value="SODIUM-DEPENDENT TRANSPORTER BEDRAGGLED"/>
    <property type="match status" value="1"/>
</dbReference>
<dbReference type="EnsemblMetazoa" id="ACUA004380-RA">
    <property type="protein sequence ID" value="ACUA004380-PA"/>
    <property type="gene ID" value="ACUA004380"/>
</dbReference>
<dbReference type="Proteomes" id="UP000075883">
    <property type="component" value="Unassembled WGS sequence"/>
</dbReference>
<reference evidence="10" key="2">
    <citation type="submission" date="2020-05" db="UniProtKB">
        <authorList>
            <consortium name="EnsemblMetazoa"/>
        </authorList>
    </citation>
    <scope>IDENTIFICATION</scope>
    <source>
        <strain evidence="10">A-37</strain>
    </source>
</reference>
<comment type="similarity">
    <text evidence="2">Belongs to the sodium:neurotransmitter symporter (SNF) (TC 2.A.22) family.</text>
</comment>
<evidence type="ECO:0000256" key="8">
    <source>
        <dbReference type="SAM" id="MobiDB-lite"/>
    </source>
</evidence>
<feature type="transmembrane region" description="Helical" evidence="9">
    <location>
        <begin position="138"/>
        <end position="160"/>
    </location>
</feature>
<dbReference type="SUPFAM" id="SSF161070">
    <property type="entry name" value="SNF-like"/>
    <property type="match status" value="1"/>
</dbReference>
<reference evidence="11" key="1">
    <citation type="submission" date="2013-09" db="EMBL/GenBank/DDBJ databases">
        <title>The Genome Sequence of Anopheles culicifacies species A.</title>
        <authorList>
            <consortium name="The Broad Institute Genomics Platform"/>
            <person name="Neafsey D.E."/>
            <person name="Besansky N."/>
            <person name="Howell P."/>
            <person name="Walton C."/>
            <person name="Young S.K."/>
            <person name="Zeng Q."/>
            <person name="Gargeya S."/>
            <person name="Fitzgerald M."/>
            <person name="Haas B."/>
            <person name="Abouelleil A."/>
            <person name="Allen A.W."/>
            <person name="Alvarado L."/>
            <person name="Arachchi H.M."/>
            <person name="Berlin A.M."/>
            <person name="Chapman S.B."/>
            <person name="Gainer-Dewar J."/>
            <person name="Goldberg J."/>
            <person name="Griggs A."/>
            <person name="Gujja S."/>
            <person name="Hansen M."/>
            <person name="Howarth C."/>
            <person name="Imamovic A."/>
            <person name="Ireland A."/>
            <person name="Larimer J."/>
            <person name="McCowan C."/>
            <person name="Murphy C."/>
            <person name="Pearson M."/>
            <person name="Poon T.W."/>
            <person name="Priest M."/>
            <person name="Roberts A."/>
            <person name="Saif S."/>
            <person name="Shea T."/>
            <person name="Sisk P."/>
            <person name="Sykes S."/>
            <person name="Wortman J."/>
            <person name="Nusbaum C."/>
            <person name="Birren B."/>
        </authorList>
    </citation>
    <scope>NUCLEOTIDE SEQUENCE [LARGE SCALE GENOMIC DNA]</scope>
    <source>
        <strain evidence="11">A-37</strain>
    </source>
</reference>
<proteinExistence type="inferred from homology"/>
<evidence type="ECO:0000256" key="4">
    <source>
        <dbReference type="ARBA" id="ARBA00022692"/>
    </source>
</evidence>
<dbReference type="PANTHER" id="PTHR11616">
    <property type="entry name" value="SODIUM/CHLORIDE DEPENDENT TRANSPORTER"/>
    <property type="match status" value="1"/>
</dbReference>
<dbReference type="GO" id="GO:0015179">
    <property type="term" value="F:L-amino acid transmembrane transporter activity"/>
    <property type="evidence" value="ECO:0007669"/>
    <property type="project" value="TreeGrafter"/>
</dbReference>
<dbReference type="InterPro" id="IPR000175">
    <property type="entry name" value="Na/ntran_symport"/>
</dbReference>
<feature type="compositionally biased region" description="Basic and acidic residues" evidence="8">
    <location>
        <begin position="548"/>
        <end position="560"/>
    </location>
</feature>
<organism evidence="10 11">
    <name type="scientific">Anopheles culicifacies</name>
    <dbReference type="NCBI Taxonomy" id="139723"/>
    <lineage>
        <taxon>Eukaryota</taxon>
        <taxon>Metazoa</taxon>
        <taxon>Ecdysozoa</taxon>
        <taxon>Arthropoda</taxon>
        <taxon>Hexapoda</taxon>
        <taxon>Insecta</taxon>
        <taxon>Pterygota</taxon>
        <taxon>Neoptera</taxon>
        <taxon>Endopterygota</taxon>
        <taxon>Diptera</taxon>
        <taxon>Nematocera</taxon>
        <taxon>Culicoidea</taxon>
        <taxon>Culicidae</taxon>
        <taxon>Anophelinae</taxon>
        <taxon>Anopheles</taxon>
        <taxon>culicifacies species complex</taxon>
    </lineage>
</organism>
<feature type="region of interest" description="Disordered" evidence="8">
    <location>
        <begin position="300"/>
        <end position="352"/>
    </location>
</feature>
<evidence type="ECO:0000256" key="9">
    <source>
        <dbReference type="SAM" id="Phobius"/>
    </source>
</evidence>
<keyword evidence="11" id="KW-1185">Reference proteome</keyword>
<feature type="compositionally biased region" description="Polar residues" evidence="8">
    <location>
        <begin position="376"/>
        <end position="399"/>
    </location>
</feature>
<accession>A0A182LXK6</accession>
<evidence type="ECO:0000256" key="3">
    <source>
        <dbReference type="ARBA" id="ARBA00022448"/>
    </source>
</evidence>
<sequence length="560" mass="60497">MGTNVFLRPANQPLPPQHATMPNRWLLRYSTVIGESFKRSYADPSRESGYQALRLVTELFPAALAAATPEHIAPVWGLVGYLALVLFGLGQLCVMWKPIAGAIGDAPSSILLSCVTGLLLGMPLATEGGINIVHYLDTILGAAWWILLLWIGHILALFLVRGRPFTSDILVNDLQILQSFSAFVAFAWNFLLPIGLIFMCIIQYRLSNSAALFNWSSSATSSASAAANNYWPLWARQVGGFVQVSFLLLVPVVMVVQIYRYLCRGPPDILDRVDLLLRPPVDGDTSHSIRGMHSRRAAVSLPLQRGASSAGSGRDGSEPTITLSMDSRSVRDADDAPPKYTPPPSYTTATGARIAKLLRNSIRRSVRRLMGEPSGSAPSIRQRSALPQTADNQSANPSTGDELPPPDYCSALQQFGGPCLNAAGGLELNYHSAGPRILYNSATLGSGRRYRSLNATGDAAQETSQQQNFTASDVRQILRSTTNQTTAPNGTSCFTQTLRNTLLRRGHSMENLVLAAAPLGDSSIITLHGDDDEEEHAYGDGNRTPGTGRRDATIGRDSVI</sequence>
<dbReference type="InterPro" id="IPR037272">
    <property type="entry name" value="SNS_sf"/>
</dbReference>
<feature type="compositionally biased region" description="Basic and acidic residues" evidence="8">
    <location>
        <begin position="328"/>
        <end position="337"/>
    </location>
</feature>
<feature type="region of interest" description="Disordered" evidence="8">
    <location>
        <begin position="368"/>
        <end position="406"/>
    </location>
</feature>